<dbReference type="OrthoDB" id="6436239at2759"/>
<evidence type="ECO:0000256" key="1">
    <source>
        <dbReference type="SAM" id="MobiDB-lite"/>
    </source>
</evidence>
<accession>A0A8X6PYV1</accession>
<feature type="region of interest" description="Disordered" evidence="1">
    <location>
        <begin position="221"/>
        <end position="248"/>
    </location>
</feature>
<reference evidence="2" key="1">
    <citation type="submission" date="2020-08" db="EMBL/GenBank/DDBJ databases">
        <title>Multicomponent nature underlies the extraordinary mechanical properties of spider dragline silk.</title>
        <authorList>
            <person name="Kono N."/>
            <person name="Nakamura H."/>
            <person name="Mori M."/>
            <person name="Yoshida Y."/>
            <person name="Ohtoshi R."/>
            <person name="Malay A.D."/>
            <person name="Moran D.A.P."/>
            <person name="Tomita M."/>
            <person name="Numata K."/>
            <person name="Arakawa K."/>
        </authorList>
    </citation>
    <scope>NUCLEOTIDE SEQUENCE</scope>
</reference>
<evidence type="ECO:0000313" key="2">
    <source>
        <dbReference type="EMBL" id="GFT96937.1"/>
    </source>
</evidence>
<evidence type="ECO:0000313" key="3">
    <source>
        <dbReference type="EMBL" id="GFU31999.1"/>
    </source>
</evidence>
<proteinExistence type="predicted"/>
<organism evidence="2 4">
    <name type="scientific">Nephila pilipes</name>
    <name type="common">Giant wood spider</name>
    <name type="synonym">Nephila maculata</name>
    <dbReference type="NCBI Taxonomy" id="299642"/>
    <lineage>
        <taxon>Eukaryota</taxon>
        <taxon>Metazoa</taxon>
        <taxon>Ecdysozoa</taxon>
        <taxon>Arthropoda</taxon>
        <taxon>Chelicerata</taxon>
        <taxon>Arachnida</taxon>
        <taxon>Araneae</taxon>
        <taxon>Araneomorphae</taxon>
        <taxon>Entelegynae</taxon>
        <taxon>Araneoidea</taxon>
        <taxon>Nephilidae</taxon>
        <taxon>Nephila</taxon>
    </lineage>
</organism>
<dbReference type="EMBL" id="BMAW01033813">
    <property type="protein sequence ID" value="GFU31999.1"/>
    <property type="molecule type" value="Genomic_DNA"/>
</dbReference>
<comment type="caution">
    <text evidence="2">The sequence shown here is derived from an EMBL/GenBank/DDBJ whole genome shotgun (WGS) entry which is preliminary data.</text>
</comment>
<dbReference type="EMBL" id="BMAW01121991">
    <property type="protein sequence ID" value="GFT96937.1"/>
    <property type="molecule type" value="Genomic_DNA"/>
</dbReference>
<evidence type="ECO:0000313" key="4">
    <source>
        <dbReference type="Proteomes" id="UP000887013"/>
    </source>
</evidence>
<name>A0A8X6PYV1_NEPPI</name>
<sequence>MDQDAYKYLGVRVGFSFRQDHGELFRGISADVEKVSESLLAPWQQLTAIRAHVLARAECLCRNSHIRKRDVADLDKTLVRVGKKILNLPTRENNLVHLSCSKGGAALPEFRSLLDIHAVSHPFRLFASHDPNISGVAAESLRSVVRKKLLRDPTPGECCDFLNGKKDGDFARESGDISTQWSRARHSLQRLSCAIKFEWLFIEGTGYHLSVPQSSLRVPVQRRPGRLDSPGRNGEPLYLPAGGPRGSGGNHQGLLLPPCLQPFPSGGRLHPIL</sequence>
<dbReference type="Proteomes" id="UP000887013">
    <property type="component" value="Unassembled WGS sequence"/>
</dbReference>
<gene>
    <name evidence="2" type="primary">B7P43_G04282</name>
    <name evidence="2" type="ORF">NPIL_616521</name>
    <name evidence="3" type="ORF">NPIL_620921</name>
</gene>
<keyword evidence="4" id="KW-1185">Reference proteome</keyword>
<dbReference type="AlphaFoldDB" id="A0A8X6PYV1"/>
<protein>
    <submittedName>
        <fullName evidence="2">MADF domain-containing protein</fullName>
    </submittedName>
</protein>